<dbReference type="InterPro" id="IPR050204">
    <property type="entry name" value="AraC_XylS_family_regulators"/>
</dbReference>
<keyword evidence="2" id="KW-0238">DNA-binding</keyword>
<evidence type="ECO:0000256" key="2">
    <source>
        <dbReference type="ARBA" id="ARBA00023125"/>
    </source>
</evidence>
<evidence type="ECO:0000313" key="5">
    <source>
        <dbReference type="EMBL" id="MBO3735993.1"/>
    </source>
</evidence>
<feature type="domain" description="HTH araC/xylS-type" evidence="4">
    <location>
        <begin position="154"/>
        <end position="254"/>
    </location>
</feature>
<evidence type="ECO:0000256" key="3">
    <source>
        <dbReference type="ARBA" id="ARBA00023163"/>
    </source>
</evidence>
<dbReference type="Proteomes" id="UP000679690">
    <property type="component" value="Unassembled WGS sequence"/>
</dbReference>
<organism evidence="5 6">
    <name type="scientific">Actinoplanes flavus</name>
    <dbReference type="NCBI Taxonomy" id="2820290"/>
    <lineage>
        <taxon>Bacteria</taxon>
        <taxon>Bacillati</taxon>
        <taxon>Actinomycetota</taxon>
        <taxon>Actinomycetes</taxon>
        <taxon>Micromonosporales</taxon>
        <taxon>Micromonosporaceae</taxon>
        <taxon>Actinoplanes</taxon>
    </lineage>
</organism>
<sequence length="263" mass="27793">MIHSIPAAPVPAACRTTVGRPHPRLRRHVLAYSAFSAIAPVAHRLLPINVPVLVVDLTGECRVATGPRSTPGLGGPDRWRRGVTVGLTPAGVSALLGGVPPRELAGRAVPLADLLGRDDAALAEHLAEAPTWAARFRRLDTWLTARLDPDLPEDPLVTAAWWRLQRSTGRARVGAVAAGLGVGRRRLEVAFQRVLGLSPGTVARIARFQRAVGLVATGAALSRAATDAGYADQPHLTRDMRALAGLTPGSLRAFVQDRPAARA</sequence>
<name>A0ABS3UE13_9ACTN</name>
<proteinExistence type="predicted"/>
<evidence type="ECO:0000256" key="1">
    <source>
        <dbReference type="ARBA" id="ARBA00023015"/>
    </source>
</evidence>
<keyword evidence="6" id="KW-1185">Reference proteome</keyword>
<keyword evidence="3" id="KW-0804">Transcription</keyword>
<comment type="caution">
    <text evidence="5">The sequence shown here is derived from an EMBL/GenBank/DDBJ whole genome shotgun (WGS) entry which is preliminary data.</text>
</comment>
<protein>
    <submittedName>
        <fullName evidence="5">AraC family transcriptional regulator</fullName>
    </submittedName>
</protein>
<gene>
    <name evidence="5" type="ORF">J5X75_00485</name>
</gene>
<dbReference type="SMART" id="SM00342">
    <property type="entry name" value="HTH_ARAC"/>
    <property type="match status" value="1"/>
</dbReference>
<dbReference type="PANTHER" id="PTHR46796">
    <property type="entry name" value="HTH-TYPE TRANSCRIPTIONAL ACTIVATOR RHAS-RELATED"/>
    <property type="match status" value="1"/>
</dbReference>
<dbReference type="RefSeq" id="WP_208465110.1">
    <property type="nucleotide sequence ID" value="NZ_JAGFNS010000001.1"/>
</dbReference>
<evidence type="ECO:0000259" key="4">
    <source>
        <dbReference type="PROSITE" id="PS01124"/>
    </source>
</evidence>
<dbReference type="Gene3D" id="1.10.10.60">
    <property type="entry name" value="Homeodomain-like"/>
    <property type="match status" value="1"/>
</dbReference>
<dbReference type="PANTHER" id="PTHR46796:SF15">
    <property type="entry name" value="BLL1074 PROTEIN"/>
    <property type="match status" value="1"/>
</dbReference>
<evidence type="ECO:0000313" key="6">
    <source>
        <dbReference type="Proteomes" id="UP000679690"/>
    </source>
</evidence>
<dbReference type="Pfam" id="PF12833">
    <property type="entry name" value="HTH_18"/>
    <property type="match status" value="1"/>
</dbReference>
<keyword evidence="1" id="KW-0805">Transcription regulation</keyword>
<accession>A0ABS3UE13</accession>
<dbReference type="InterPro" id="IPR018060">
    <property type="entry name" value="HTH_AraC"/>
</dbReference>
<dbReference type="PROSITE" id="PS01124">
    <property type="entry name" value="HTH_ARAC_FAMILY_2"/>
    <property type="match status" value="1"/>
</dbReference>
<dbReference type="EMBL" id="JAGFNS010000001">
    <property type="protein sequence ID" value="MBO3735993.1"/>
    <property type="molecule type" value="Genomic_DNA"/>
</dbReference>
<reference evidence="5 6" key="1">
    <citation type="submission" date="2021-03" db="EMBL/GenBank/DDBJ databases">
        <title>Actinoplanes flavus sp. nov., a novel actinomycete isolated from Coconut Palm rhizosphere soil.</title>
        <authorList>
            <person name="Luo X."/>
        </authorList>
    </citation>
    <scope>NUCLEOTIDE SEQUENCE [LARGE SCALE GENOMIC DNA]</scope>
    <source>
        <strain evidence="5 6">NEAU-H7</strain>
    </source>
</reference>